<keyword evidence="3 8" id="KW-0812">Transmembrane</keyword>
<dbReference type="SUPFAM" id="SSF48403">
    <property type="entry name" value="Ankyrin repeat"/>
    <property type="match status" value="1"/>
</dbReference>
<evidence type="ECO:0000313" key="12">
    <source>
        <dbReference type="Proteomes" id="UP001055439"/>
    </source>
</evidence>
<feature type="compositionally biased region" description="Polar residues" evidence="9">
    <location>
        <begin position="12"/>
        <end position="22"/>
    </location>
</feature>
<proteinExistence type="inferred from homology"/>
<evidence type="ECO:0000256" key="1">
    <source>
        <dbReference type="ARBA" id="ARBA00004141"/>
    </source>
</evidence>
<feature type="transmembrane region" description="Helical" evidence="8">
    <location>
        <begin position="327"/>
        <end position="350"/>
    </location>
</feature>
<dbReference type="InterPro" id="IPR001594">
    <property type="entry name" value="Palmitoyltrfase_DHHC"/>
</dbReference>
<feature type="transmembrane region" description="Helical" evidence="8">
    <location>
        <begin position="145"/>
        <end position="166"/>
    </location>
</feature>
<feature type="transmembrane region" description="Helical" evidence="8">
    <location>
        <begin position="178"/>
        <end position="197"/>
    </location>
</feature>
<dbReference type="Proteomes" id="UP001055439">
    <property type="component" value="Chromosome 1"/>
</dbReference>
<evidence type="ECO:0000256" key="5">
    <source>
        <dbReference type="ARBA" id="ARBA00022989"/>
    </source>
</evidence>
<keyword evidence="6" id="KW-0040">ANK repeat</keyword>
<dbReference type="PANTHER" id="PTHR24161">
    <property type="entry name" value="ANK_REP_REGION DOMAIN-CONTAINING PROTEIN-RELATED"/>
    <property type="match status" value="1"/>
</dbReference>
<dbReference type="PROSITE" id="PS50216">
    <property type="entry name" value="DHHC"/>
    <property type="match status" value="1"/>
</dbReference>
<evidence type="ECO:0000313" key="11">
    <source>
        <dbReference type="EMBL" id="URD72330.1"/>
    </source>
</evidence>
<dbReference type="Pfam" id="PF01529">
    <property type="entry name" value="DHHC"/>
    <property type="match status" value="1"/>
</dbReference>
<comment type="domain">
    <text evidence="8">The DHHC domain is required for palmitoyltransferase activity.</text>
</comment>
<dbReference type="PANTHER" id="PTHR24161:SF101">
    <property type="entry name" value="PROTEIN S-ACYLTRANSFERASE 23-RELATED"/>
    <property type="match status" value="1"/>
</dbReference>
<sequence>MTEIEVVVDPKPQQNGDTGRNPNPSPGAPIANPVVDVCSASAYGDLEKLRGFVERDGQSVSNPDGHGYYALQWAALNNFPDVAQYLIESNAAKINGSLCEDRICAGTIAANRGHRHVAYVLSNAAKINGSLCEDRICAGTIGKTGYAPILLFVIIILTVLFINSVLLGPSFPKVTAVVGLWGWTGVSFSVVSLIMFYRCSSKDPGYIKPNSGKSATRSSDPLLDIDLSNSSIWIGNWSQLCATCKIIRPVRSKHCPYCKHCVEQFDHHCPWISNCVGKKNRWDFFVFVCMGTLTAFIGAVTAVHRLWTWSPIIPSSEKWIHLVVMEHPGAILFLVMDAILLSGVLTLAVVQAFQIARNVTTNEMANAARYSYLRGPDGRFRNPYNHGCRKNCTDFFIHGYINDDEVAWPSLQEAAPGSQ</sequence>
<dbReference type="EMBL" id="CP097502">
    <property type="protein sequence ID" value="URD72330.1"/>
    <property type="molecule type" value="Genomic_DNA"/>
</dbReference>
<evidence type="ECO:0000256" key="6">
    <source>
        <dbReference type="ARBA" id="ARBA00023043"/>
    </source>
</evidence>
<feature type="region of interest" description="Disordered" evidence="9">
    <location>
        <begin position="1"/>
        <end position="31"/>
    </location>
</feature>
<dbReference type="EC" id="2.3.1.225" evidence="8"/>
<evidence type="ECO:0000256" key="3">
    <source>
        <dbReference type="ARBA" id="ARBA00022692"/>
    </source>
</evidence>
<keyword evidence="8" id="KW-0808">Transferase</keyword>
<evidence type="ECO:0000256" key="9">
    <source>
        <dbReference type="SAM" id="MobiDB-lite"/>
    </source>
</evidence>
<dbReference type="Gene3D" id="1.25.40.20">
    <property type="entry name" value="Ankyrin repeat-containing domain"/>
    <property type="match status" value="1"/>
</dbReference>
<name>A0A9E7J8X5_9LILI</name>
<dbReference type="OrthoDB" id="331948at2759"/>
<evidence type="ECO:0000256" key="8">
    <source>
        <dbReference type="RuleBase" id="RU079119"/>
    </source>
</evidence>
<keyword evidence="8" id="KW-0012">Acyltransferase</keyword>
<accession>A0A9E7J8X5</accession>
<dbReference type="AlphaFoldDB" id="A0A9E7J8X5"/>
<comment type="similarity">
    <text evidence="2 8">Belongs to the DHHC palmitoyltransferase family.</text>
</comment>
<evidence type="ECO:0000256" key="4">
    <source>
        <dbReference type="ARBA" id="ARBA00022737"/>
    </source>
</evidence>
<comment type="subcellular location">
    <subcellularLocation>
        <location evidence="1">Membrane</location>
        <topology evidence="1">Multi-pass membrane protein</topology>
    </subcellularLocation>
</comment>
<comment type="catalytic activity">
    <reaction evidence="8">
        <text>L-cysteinyl-[protein] + hexadecanoyl-CoA = S-hexadecanoyl-L-cysteinyl-[protein] + CoA</text>
        <dbReference type="Rhea" id="RHEA:36683"/>
        <dbReference type="Rhea" id="RHEA-COMP:10131"/>
        <dbReference type="Rhea" id="RHEA-COMP:11032"/>
        <dbReference type="ChEBI" id="CHEBI:29950"/>
        <dbReference type="ChEBI" id="CHEBI:57287"/>
        <dbReference type="ChEBI" id="CHEBI:57379"/>
        <dbReference type="ChEBI" id="CHEBI:74151"/>
        <dbReference type="EC" id="2.3.1.225"/>
    </reaction>
</comment>
<evidence type="ECO:0000256" key="2">
    <source>
        <dbReference type="ARBA" id="ARBA00008574"/>
    </source>
</evidence>
<protein>
    <recommendedName>
        <fullName evidence="8">S-acyltransferase</fullName>
        <ecNumber evidence="8">2.3.1.225</ecNumber>
    </recommendedName>
    <alternativeName>
        <fullName evidence="8">Palmitoyltransferase</fullName>
    </alternativeName>
</protein>
<keyword evidence="7 8" id="KW-0472">Membrane</keyword>
<keyword evidence="4" id="KW-0677">Repeat</keyword>
<keyword evidence="5 8" id="KW-1133">Transmembrane helix</keyword>
<gene>
    <name evidence="11" type="ORF">MUK42_25850</name>
</gene>
<feature type="domain" description="Palmitoyltransferase DHHC" evidence="10">
    <location>
        <begin position="238"/>
        <end position="366"/>
    </location>
</feature>
<dbReference type="InterPro" id="IPR036770">
    <property type="entry name" value="Ankyrin_rpt-contain_sf"/>
</dbReference>
<reference evidence="11" key="1">
    <citation type="submission" date="2022-05" db="EMBL/GenBank/DDBJ databases">
        <title>The Musa troglodytarum L. genome provides insights into the mechanism of non-climacteric behaviour and enrichment of carotenoids.</title>
        <authorList>
            <person name="Wang J."/>
        </authorList>
    </citation>
    <scope>NUCLEOTIDE SEQUENCE</scope>
    <source>
        <tissue evidence="11">Leaf</tissue>
    </source>
</reference>
<organism evidence="11 12">
    <name type="scientific">Musa troglodytarum</name>
    <name type="common">fe'i banana</name>
    <dbReference type="NCBI Taxonomy" id="320322"/>
    <lineage>
        <taxon>Eukaryota</taxon>
        <taxon>Viridiplantae</taxon>
        <taxon>Streptophyta</taxon>
        <taxon>Embryophyta</taxon>
        <taxon>Tracheophyta</taxon>
        <taxon>Spermatophyta</taxon>
        <taxon>Magnoliopsida</taxon>
        <taxon>Liliopsida</taxon>
        <taxon>Zingiberales</taxon>
        <taxon>Musaceae</taxon>
        <taxon>Musa</taxon>
    </lineage>
</organism>
<evidence type="ECO:0000259" key="10">
    <source>
        <dbReference type="Pfam" id="PF01529"/>
    </source>
</evidence>
<dbReference type="GO" id="GO:0019706">
    <property type="term" value="F:protein-cysteine S-palmitoyltransferase activity"/>
    <property type="evidence" value="ECO:0007669"/>
    <property type="project" value="UniProtKB-EC"/>
</dbReference>
<dbReference type="Pfam" id="PF13606">
    <property type="entry name" value="Ank_3"/>
    <property type="match status" value="1"/>
</dbReference>
<dbReference type="GO" id="GO:0000139">
    <property type="term" value="C:Golgi membrane"/>
    <property type="evidence" value="ECO:0007669"/>
    <property type="project" value="TreeGrafter"/>
</dbReference>
<evidence type="ECO:0000256" key="7">
    <source>
        <dbReference type="ARBA" id="ARBA00023136"/>
    </source>
</evidence>
<keyword evidence="12" id="KW-1185">Reference proteome</keyword>
<feature type="transmembrane region" description="Helical" evidence="8">
    <location>
        <begin position="284"/>
        <end position="307"/>
    </location>
</feature>
<dbReference type="InterPro" id="IPR002110">
    <property type="entry name" value="Ankyrin_rpt"/>
</dbReference>